<dbReference type="Pfam" id="PF02627">
    <property type="entry name" value="CMD"/>
    <property type="match status" value="1"/>
</dbReference>
<keyword evidence="3" id="KW-1185">Reference proteome</keyword>
<dbReference type="AlphaFoldDB" id="A0A3M9M973"/>
<protein>
    <submittedName>
        <fullName evidence="2">Carboxymuconolactone decarboxylase family protein</fullName>
    </submittedName>
</protein>
<dbReference type="RefSeq" id="WP_123271729.1">
    <property type="nucleotide sequence ID" value="NZ_RJJQ01000011.1"/>
</dbReference>
<dbReference type="Gene3D" id="1.20.1290.10">
    <property type="entry name" value="AhpD-like"/>
    <property type="match status" value="1"/>
</dbReference>
<dbReference type="InterPro" id="IPR029032">
    <property type="entry name" value="AhpD-like"/>
</dbReference>
<accession>A0A3M9M973</accession>
<dbReference type="EMBL" id="RJJQ01000011">
    <property type="protein sequence ID" value="RNI21413.1"/>
    <property type="molecule type" value="Genomic_DNA"/>
</dbReference>
<dbReference type="InterPro" id="IPR003779">
    <property type="entry name" value="CMD-like"/>
</dbReference>
<dbReference type="PANTHER" id="PTHR34846:SF5">
    <property type="entry name" value="CARBOXYMUCONOLACTONE DECARBOXYLASE-LIKE DOMAIN-CONTAINING PROTEIN"/>
    <property type="match status" value="1"/>
</dbReference>
<proteinExistence type="predicted"/>
<evidence type="ECO:0000313" key="3">
    <source>
        <dbReference type="Proteomes" id="UP000271678"/>
    </source>
</evidence>
<gene>
    <name evidence="2" type="ORF">EFY87_12165</name>
</gene>
<sequence length="182" mass="19806">MTRAGQRVPPGTWRTNGPLAAGFASLAGRVTHTAPPAVFTVLGRGRRTFWGWLGFAATLMPFGSLDRCDGELVILRVALLRGSDYEIAHHERIARRAGLSADQVEQVVGATPESSYFSERQRALIAATDELIADDDLSDGTWTLLHDHLGDRGSVEFLLLAGQYRMLATTLHALRIGPDPTE</sequence>
<dbReference type="Proteomes" id="UP000271678">
    <property type="component" value="Unassembled WGS sequence"/>
</dbReference>
<comment type="caution">
    <text evidence="2">The sequence shown here is derived from an EMBL/GenBank/DDBJ whole genome shotgun (WGS) entry which is preliminary data.</text>
</comment>
<dbReference type="PANTHER" id="PTHR34846">
    <property type="entry name" value="4-CARBOXYMUCONOLACTONE DECARBOXYLASE FAMILY PROTEIN (AFU_ORTHOLOGUE AFUA_6G11590)"/>
    <property type="match status" value="1"/>
</dbReference>
<organism evidence="2 3">
    <name type="scientific">Flexivirga caeni</name>
    <dbReference type="NCBI Taxonomy" id="2294115"/>
    <lineage>
        <taxon>Bacteria</taxon>
        <taxon>Bacillati</taxon>
        <taxon>Actinomycetota</taxon>
        <taxon>Actinomycetes</taxon>
        <taxon>Micrococcales</taxon>
        <taxon>Dermacoccaceae</taxon>
        <taxon>Flexivirga</taxon>
    </lineage>
</organism>
<reference evidence="2 3" key="1">
    <citation type="submission" date="2018-11" db="EMBL/GenBank/DDBJ databases">
        <title>Draft genome of Simplicispira Flexivirga sp. BO-16.</title>
        <authorList>
            <person name="Im W.T."/>
        </authorList>
    </citation>
    <scope>NUCLEOTIDE SEQUENCE [LARGE SCALE GENOMIC DNA]</scope>
    <source>
        <strain evidence="2 3">BO-16</strain>
    </source>
</reference>
<name>A0A3M9M973_9MICO</name>
<feature type="domain" description="Carboxymuconolactone decarboxylase-like" evidence="1">
    <location>
        <begin position="48"/>
        <end position="128"/>
    </location>
</feature>
<dbReference type="GO" id="GO:0051920">
    <property type="term" value="F:peroxiredoxin activity"/>
    <property type="evidence" value="ECO:0007669"/>
    <property type="project" value="InterPro"/>
</dbReference>
<dbReference type="OrthoDB" id="949132at2"/>
<evidence type="ECO:0000313" key="2">
    <source>
        <dbReference type="EMBL" id="RNI21413.1"/>
    </source>
</evidence>
<evidence type="ECO:0000259" key="1">
    <source>
        <dbReference type="Pfam" id="PF02627"/>
    </source>
</evidence>
<dbReference type="SUPFAM" id="SSF69118">
    <property type="entry name" value="AhpD-like"/>
    <property type="match status" value="1"/>
</dbReference>